<evidence type="ECO:0000256" key="4">
    <source>
        <dbReference type="ARBA" id="ARBA00022455"/>
    </source>
</evidence>
<dbReference type="Gene3D" id="2.10.25.10">
    <property type="entry name" value="Laminin"/>
    <property type="match status" value="2"/>
</dbReference>
<feature type="domain" description="Merozoite surface protein EGF" evidence="23">
    <location>
        <begin position="1491"/>
        <end position="1526"/>
    </location>
</feature>
<dbReference type="GO" id="GO:0005886">
    <property type="term" value="C:plasma membrane"/>
    <property type="evidence" value="ECO:0007669"/>
    <property type="project" value="UniProtKB-SubCell"/>
</dbReference>
<dbReference type="SUPFAM" id="SSF57196">
    <property type="entry name" value="EGF/Laminin"/>
    <property type="match status" value="2"/>
</dbReference>
<evidence type="ECO:0000256" key="6">
    <source>
        <dbReference type="ARBA" id="ARBA00022525"/>
    </source>
</evidence>
<keyword evidence="8" id="KW-0336">GPI-anchor</keyword>
<dbReference type="InterPro" id="IPR010901">
    <property type="entry name" value="MSP1_C"/>
</dbReference>
<keyword evidence="4 24" id="KW-0477">Merozoite</keyword>
<evidence type="ECO:0000256" key="7">
    <source>
        <dbReference type="ARBA" id="ARBA00022536"/>
    </source>
</evidence>
<evidence type="ECO:0000256" key="19">
    <source>
        <dbReference type="SAM" id="MobiDB-lite"/>
    </source>
</evidence>
<dbReference type="GO" id="GO:0098552">
    <property type="term" value="C:side of membrane"/>
    <property type="evidence" value="ECO:0007669"/>
    <property type="project" value="UniProtKB-KW"/>
</dbReference>
<keyword evidence="6" id="KW-0964">Secreted</keyword>
<feature type="compositionally biased region" description="Polar residues" evidence="19">
    <location>
        <begin position="805"/>
        <end position="826"/>
    </location>
</feature>
<keyword evidence="11 20" id="KW-0472">Membrane</keyword>
<keyword evidence="5" id="KW-1003">Cell membrane</keyword>
<dbReference type="Pfam" id="PF07462">
    <property type="entry name" value="MSP1_C"/>
    <property type="match status" value="1"/>
</dbReference>
<feature type="coiled-coil region" evidence="18">
    <location>
        <begin position="925"/>
        <end position="1026"/>
    </location>
</feature>
<keyword evidence="7" id="KW-0245">EGF-like domain</keyword>
<evidence type="ECO:0000256" key="11">
    <source>
        <dbReference type="ARBA" id="ARBA00023136"/>
    </source>
</evidence>
<protein>
    <recommendedName>
        <fullName evidence="3">Merozoite surface protein 1</fullName>
    </recommendedName>
    <alternativeName>
        <fullName evidence="15">Merozoite surface antigen</fullName>
    </alternativeName>
    <alternativeName>
        <fullName evidence="16">PMMSA</fullName>
    </alternativeName>
</protein>
<dbReference type="VEuPathDB" id="PlasmoDB:PRELSG_0728000"/>
<feature type="compositionally biased region" description="Basic and acidic residues" evidence="19">
    <location>
        <begin position="876"/>
        <end position="886"/>
    </location>
</feature>
<evidence type="ECO:0000313" key="24">
    <source>
        <dbReference type="EMBL" id="CRG99515.1"/>
    </source>
</evidence>
<feature type="chain" id="PRO_5012791744" description="Merozoite surface protein 1" evidence="21">
    <location>
        <begin position="20"/>
        <end position="1593"/>
    </location>
</feature>
<feature type="compositionally biased region" description="Polar residues" evidence="19">
    <location>
        <begin position="1172"/>
        <end position="1205"/>
    </location>
</feature>
<name>A0A1J1H3N0_PLARL</name>
<evidence type="ECO:0000256" key="1">
    <source>
        <dbReference type="ARBA" id="ARBA00004609"/>
    </source>
</evidence>
<dbReference type="InterPro" id="IPR024730">
    <property type="entry name" value="MSP1_EGF_1"/>
</dbReference>
<comment type="function">
    <text evidence="17">During the asexual blood stage, involved in merozoite egress from host erythrocytes possibly via its interaction with the host cytoskeleton protein spectrin resulting in the destabilization of the host cytoskeleton and thus leading to erythrocyte cell membrane rupture. Involved in the binding to host erythrocytes and is required for host erythrocyte invasion.</text>
</comment>
<feature type="signal peptide" evidence="21">
    <location>
        <begin position="1"/>
        <end position="19"/>
    </location>
</feature>
<feature type="compositionally biased region" description="Low complexity" evidence="19">
    <location>
        <begin position="652"/>
        <end position="661"/>
    </location>
</feature>
<keyword evidence="13" id="KW-0325">Glycoprotein</keyword>
<keyword evidence="18" id="KW-0175">Coiled coil</keyword>
<evidence type="ECO:0000256" key="10">
    <source>
        <dbReference type="ARBA" id="ARBA00022737"/>
    </source>
</evidence>
<evidence type="ECO:0000256" key="5">
    <source>
        <dbReference type="ARBA" id="ARBA00022475"/>
    </source>
</evidence>
<feature type="coiled-coil region" evidence="18">
    <location>
        <begin position="492"/>
        <end position="526"/>
    </location>
</feature>
<feature type="region of interest" description="Disordered" evidence="19">
    <location>
        <begin position="1128"/>
        <end position="1219"/>
    </location>
</feature>
<feature type="region of interest" description="Disordered" evidence="19">
    <location>
        <begin position="804"/>
        <end position="886"/>
    </location>
</feature>
<accession>A0A1J1H3N0</accession>
<evidence type="ECO:0000256" key="17">
    <source>
        <dbReference type="ARBA" id="ARBA00045963"/>
    </source>
</evidence>
<evidence type="ECO:0000256" key="18">
    <source>
        <dbReference type="SAM" id="Coils"/>
    </source>
</evidence>
<dbReference type="GeneID" id="39735617"/>
<feature type="compositionally biased region" description="Low complexity" evidence="19">
    <location>
        <begin position="1131"/>
        <end position="1146"/>
    </location>
</feature>
<feature type="compositionally biased region" description="Polar residues" evidence="19">
    <location>
        <begin position="846"/>
        <end position="855"/>
    </location>
</feature>
<keyword evidence="20" id="KW-1133">Transmembrane helix</keyword>
<feature type="compositionally biased region" description="Low complexity" evidence="19">
    <location>
        <begin position="1155"/>
        <end position="1171"/>
    </location>
</feature>
<reference evidence="24 25" key="1">
    <citation type="submission" date="2015-04" db="EMBL/GenBank/DDBJ databases">
        <authorList>
            <consortium name="Pathogen Informatics"/>
        </authorList>
    </citation>
    <scope>NUCLEOTIDE SEQUENCE [LARGE SCALE GENOMIC DNA]</scope>
    <source>
        <strain evidence="24 25">SGS1</strain>
    </source>
</reference>
<keyword evidence="14" id="KW-0449">Lipoprotein</keyword>
<feature type="transmembrane region" description="Helical" evidence="20">
    <location>
        <begin position="1576"/>
        <end position="1592"/>
    </location>
</feature>
<keyword evidence="25" id="KW-1185">Reference proteome</keyword>
<evidence type="ECO:0000256" key="15">
    <source>
        <dbReference type="ARBA" id="ARBA00031689"/>
    </source>
</evidence>
<evidence type="ECO:0000256" key="8">
    <source>
        <dbReference type="ARBA" id="ARBA00022622"/>
    </source>
</evidence>
<feature type="compositionally biased region" description="Polar residues" evidence="19">
    <location>
        <begin position="675"/>
        <end position="690"/>
    </location>
</feature>
<sequence length="1593" mass="185052">MKIKFFLFFFIFLGTNSFGKQYNDNYEGLINKLELLEELVVSGYDLFKKKNVESGSKQKIIKFLSRAEELKFPKLNNLINHIKSVINKDNGLDYLIERYEEFDELMNIIDFYFDLLRAKLQDMCMRDGCKIPFYLKIYDGELNVLRKVVLSYRMPLQNIKNNINKLQAFIKANESTVKKLKELIQTAEQVIESKKTGLADTGKVQERKDTYRAQYDIYFYKKQLEESEKMIEVLKHHLKKIRSNEDIKPLLEQIKEKTKTQPVDEGKKKEIAELEAKVQNIAKNIRLNIESLILDPHELEFYLREKRKKSTNIADPENSEDENLAVSGNVSDTYPHGIETPLAENDIKDILRPRNDKLPFGNLYDPQYGNIIEGITILQDKYELNDFLSKIKDIVTSTKKFLTYSKSNYDRLSSLHVEESNRYKPLIEDFLKSKHANALQEQKVTELVEKRNSFVSSKSISKAFSTYYENSESHIEKLEGQRKYLEDYSLRKAFTKKEINKYTELKKKIETEINELTEQLKEEEKELSANPSDIDNIVEYMQANKQLIIQKVEELKKVEKLLKDVQLMDRLYVPRLYKSKHKAEPYYLFIIKHEVDKMKSFIPKINNLLQEEKSKLEKLTKTTTAEQTNVPGKVTPPVVAADEEVTQVTTPSCSSSACSSSQTHETPSPDLEKTAQPSLQAPEQQSSGNIENPVEEARKKVDFFEKLYNFLNSSYICHKKLLLSNSTMNKNLLEKYKLTNEEEKKSGSCNSLDLLHKIQNNMKVMYSLYENTNSDLQYFYYKLFKKELIYNIYQLRNNDKIKELLTNSPNDQPVEPSTQTQQNQRAGENLRGEREPSLPLSEDRLNQTVQGNNVMEESDVTHENDTQETIDQNSEENSHSEEDRRQNENLLESYLLQSETYENEYLISFIKSKREVINQMNPEKEQELLNEISELREKVKLLFSNLNKYKLKLERLINKKNETLRYRAILKRKEALKEQLQKRLNRLNKQEASVLQNFSIFFNKKRENEKEKVKNMLQNNEKLMKHYKYVIKFYNGELSPLKSISNLAIQKENNYLNLEKFRALSETEEIKKKNVDLEKSIIGSLSSGLYHLLSELEKLIDNNNYNGESNDANGLSVQKALNFNADLFPESSEGSQSASSINGSLSPEPSTVTNSDPQSPPSQEQPVQTESAQETNAITPTDGNTDSSEGSTIAASNTENNLNQATTGTSEETEPEENVLSRFDNATSNEYLKKVAETYKTLKKETEKHINSLNSNIIDILESNFTKRNYFLNVLDYDLISFEHEFSNDYIIEDPFKVIEPETRNKLLGNYIYILGSINKDISFINENLSYFTKISQKYSHNLEQIKSIIEKKKSQDEKLLPFLISFQNLYETSLNNIGNYKNALDSKVANCEQNKELMEVKIQKIKDNNNVQETIENLKKNKREGEDNYLYDSNNRTKKLSPNEHRNRKQLWTRFKQLRIVHENNMNSLFSNFDQQDLEQIYEDVSQHICINTVCPINSGCIRRLNGKEECRCLLNFKKEGMMCVPDENPTCEINNGGCDTTANCTSNGEQITCTCKLNKSFPIHQGIFCSSSNYLSLSFLLIIIFILYNLI</sequence>
<dbReference type="Pfam" id="PF12946">
    <property type="entry name" value="EGF_MSP1_1"/>
    <property type="match status" value="1"/>
</dbReference>
<gene>
    <name evidence="24" type="primary">MSP1</name>
    <name evidence="24" type="ORF">PRELSG_0728000</name>
</gene>
<evidence type="ECO:0000256" key="21">
    <source>
        <dbReference type="SAM" id="SignalP"/>
    </source>
</evidence>
<feature type="domain" description="Merozoite surface 1 C-terminal" evidence="22">
    <location>
        <begin position="880"/>
        <end position="1397"/>
    </location>
</feature>
<dbReference type="KEGG" id="prel:PRELSG_0728000"/>
<evidence type="ECO:0000256" key="13">
    <source>
        <dbReference type="ARBA" id="ARBA00023180"/>
    </source>
</evidence>
<feature type="compositionally biased region" description="Basic and acidic residues" evidence="19">
    <location>
        <begin position="828"/>
        <end position="845"/>
    </location>
</feature>
<feature type="coiled-coil region" evidence="18">
    <location>
        <begin position="1382"/>
        <end position="1429"/>
    </location>
</feature>
<keyword evidence="9 21" id="KW-0732">Signal</keyword>
<evidence type="ECO:0000256" key="16">
    <source>
        <dbReference type="ARBA" id="ARBA00032276"/>
    </source>
</evidence>
<keyword evidence="12" id="KW-1015">Disulfide bond</keyword>
<dbReference type="OrthoDB" id="10045365at2759"/>
<evidence type="ECO:0000256" key="12">
    <source>
        <dbReference type="ARBA" id="ARBA00023157"/>
    </source>
</evidence>
<evidence type="ECO:0000259" key="23">
    <source>
        <dbReference type="Pfam" id="PF12946"/>
    </source>
</evidence>
<dbReference type="RefSeq" id="XP_028532521.1">
    <property type="nucleotide sequence ID" value="XM_028675986.1"/>
</dbReference>
<proteinExistence type="predicted"/>
<dbReference type="Proteomes" id="UP000220158">
    <property type="component" value="Chromosome 7"/>
</dbReference>
<feature type="coiled-coil region" evidence="18">
    <location>
        <begin position="224"/>
        <end position="284"/>
    </location>
</feature>
<evidence type="ECO:0000256" key="20">
    <source>
        <dbReference type="SAM" id="Phobius"/>
    </source>
</evidence>
<evidence type="ECO:0000313" key="25">
    <source>
        <dbReference type="Proteomes" id="UP000220158"/>
    </source>
</evidence>
<evidence type="ECO:0000256" key="3">
    <source>
        <dbReference type="ARBA" id="ARBA00022062"/>
    </source>
</evidence>
<evidence type="ECO:0000259" key="22">
    <source>
        <dbReference type="Pfam" id="PF07462"/>
    </source>
</evidence>
<keyword evidence="20" id="KW-0812">Transmembrane</keyword>
<evidence type="ECO:0000256" key="2">
    <source>
        <dbReference type="ARBA" id="ARBA00004613"/>
    </source>
</evidence>
<feature type="region of interest" description="Disordered" evidence="19">
    <location>
        <begin position="651"/>
        <end position="694"/>
    </location>
</feature>
<evidence type="ECO:0000256" key="14">
    <source>
        <dbReference type="ARBA" id="ARBA00023288"/>
    </source>
</evidence>
<evidence type="ECO:0000256" key="9">
    <source>
        <dbReference type="ARBA" id="ARBA00022729"/>
    </source>
</evidence>
<dbReference type="GO" id="GO:0005576">
    <property type="term" value="C:extracellular region"/>
    <property type="evidence" value="ECO:0007669"/>
    <property type="project" value="UniProtKB-SubCell"/>
</dbReference>
<dbReference type="EMBL" id="LN835302">
    <property type="protein sequence ID" value="CRG99515.1"/>
    <property type="molecule type" value="Genomic_DNA"/>
</dbReference>
<keyword evidence="10" id="KW-0677">Repeat</keyword>
<organism evidence="24 25">
    <name type="scientific">Plasmodium relictum</name>
    <dbReference type="NCBI Taxonomy" id="85471"/>
    <lineage>
        <taxon>Eukaryota</taxon>
        <taxon>Sar</taxon>
        <taxon>Alveolata</taxon>
        <taxon>Apicomplexa</taxon>
        <taxon>Aconoidasida</taxon>
        <taxon>Haemosporida</taxon>
        <taxon>Plasmodiidae</taxon>
        <taxon>Plasmodium</taxon>
        <taxon>Plasmodium (Haemamoeba)</taxon>
    </lineage>
</organism>
<comment type="subcellular location">
    <subcellularLocation>
        <location evidence="1">Cell membrane</location>
        <topology evidence="1">Lipid-anchor</topology>
        <topology evidence="1">GPI-anchor</topology>
    </subcellularLocation>
    <subcellularLocation>
        <location evidence="2">Secreted</location>
    </subcellularLocation>
</comment>